<dbReference type="PROSITE" id="PS50929">
    <property type="entry name" value="ABC_TM1F"/>
    <property type="match status" value="1"/>
</dbReference>
<evidence type="ECO:0000259" key="8">
    <source>
        <dbReference type="PROSITE" id="PS50929"/>
    </source>
</evidence>
<dbReference type="PANTHER" id="PTHR24223">
    <property type="entry name" value="ATP-BINDING CASSETTE SUB-FAMILY C"/>
    <property type="match status" value="1"/>
</dbReference>
<dbReference type="GO" id="GO:0140359">
    <property type="term" value="F:ABC-type transporter activity"/>
    <property type="evidence" value="ECO:0007669"/>
    <property type="project" value="InterPro"/>
</dbReference>
<dbReference type="Gene3D" id="1.20.1560.10">
    <property type="entry name" value="ABC transporter type 1, transmembrane domain"/>
    <property type="match status" value="1"/>
</dbReference>
<dbReference type="SUPFAM" id="SSF90123">
    <property type="entry name" value="ABC transporter transmembrane region"/>
    <property type="match status" value="1"/>
</dbReference>
<dbReference type="GO" id="GO:0016020">
    <property type="term" value="C:membrane"/>
    <property type="evidence" value="ECO:0007669"/>
    <property type="project" value="InterPro"/>
</dbReference>
<name>A0A812QDJ7_9DINO</name>
<feature type="transmembrane region" description="Helical" evidence="7">
    <location>
        <begin position="456"/>
        <end position="478"/>
    </location>
</feature>
<keyword evidence="3" id="KW-0547">Nucleotide-binding</keyword>
<dbReference type="InterPro" id="IPR050173">
    <property type="entry name" value="ABC_transporter_C-like"/>
</dbReference>
<keyword evidence="1" id="KW-0813">Transport</keyword>
<keyword evidence="5 7" id="KW-1133">Transmembrane helix</keyword>
<dbReference type="EMBL" id="CAJNDS010002231">
    <property type="protein sequence ID" value="CAE7384441.1"/>
    <property type="molecule type" value="Genomic_DNA"/>
</dbReference>
<evidence type="ECO:0000256" key="2">
    <source>
        <dbReference type="ARBA" id="ARBA00022692"/>
    </source>
</evidence>
<feature type="transmembrane region" description="Helical" evidence="7">
    <location>
        <begin position="67"/>
        <end position="88"/>
    </location>
</feature>
<keyword evidence="4" id="KW-0067">ATP-binding</keyword>
<evidence type="ECO:0000256" key="3">
    <source>
        <dbReference type="ARBA" id="ARBA00022741"/>
    </source>
</evidence>
<evidence type="ECO:0000256" key="6">
    <source>
        <dbReference type="ARBA" id="ARBA00023136"/>
    </source>
</evidence>
<dbReference type="Proteomes" id="UP000604046">
    <property type="component" value="Unassembled WGS sequence"/>
</dbReference>
<evidence type="ECO:0000256" key="5">
    <source>
        <dbReference type="ARBA" id="ARBA00022989"/>
    </source>
</evidence>
<feature type="domain" description="ABC transmembrane type-1" evidence="8">
    <location>
        <begin position="330"/>
        <end position="494"/>
    </location>
</feature>
<feature type="transmembrane region" description="Helical" evidence="7">
    <location>
        <begin position="195"/>
        <end position="219"/>
    </location>
</feature>
<reference evidence="9" key="1">
    <citation type="submission" date="2021-02" db="EMBL/GenBank/DDBJ databases">
        <authorList>
            <person name="Dougan E. K."/>
            <person name="Rhodes N."/>
            <person name="Thang M."/>
            <person name="Chan C."/>
        </authorList>
    </citation>
    <scope>NUCLEOTIDE SEQUENCE</scope>
</reference>
<keyword evidence="6 7" id="KW-0472">Membrane</keyword>
<evidence type="ECO:0000256" key="7">
    <source>
        <dbReference type="SAM" id="Phobius"/>
    </source>
</evidence>
<dbReference type="GO" id="GO:0005524">
    <property type="term" value="F:ATP binding"/>
    <property type="evidence" value="ECO:0007669"/>
    <property type="project" value="UniProtKB-KW"/>
</dbReference>
<dbReference type="InterPro" id="IPR036640">
    <property type="entry name" value="ABC1_TM_sf"/>
</dbReference>
<feature type="transmembrane region" description="Helical" evidence="7">
    <location>
        <begin position="381"/>
        <end position="400"/>
    </location>
</feature>
<sequence length="673" mass="75639">MRRIPGSCRLCTAAAPSVPFSVSTATKFKAFEWMGLVHKLPHCGLNQIEVLTDLLSRGQGVEHENNLAWQITLVWATLVLLVIVWSIYSVAIIPRKQPTDTVKMGLADDEKAYARGFINYVSLGWVDELVGRYGKNWNAVIDDNEIVCNRRDDAYAPYVKFRKHWEDEVERAGSVENAWILWALYKTVGFKASMAMVLLTFTEEIAGGVISIVGLQYFLNSLENLDAWANDHPGEELSYLGATVATLVWMWGSPMVFRFLSIIATLLDGHYTQICASGLASIVFHKALRTPASAARLESRETALLSARRCTVMGADGDEKPDPWGSNKPNLVQILNVDIVDCWGGLIRDCLCVFVAPFSITFLLGIMVSQISFSAVGGACYILPVMLLMMLSTQVAMGCWRRYQVFMDARLKWLTESLLSIRTIKALAWEKLAQEKLIKARDGELRCAKMMSVMRGVVSAVAHTLPWGVLVLTMWILLSKAGNGKVPAHEVMIVQRLIQANHQQGEETACDVMRQFKFVYRMMAIELPPWRSPWRSAAVLEKGLHQSTYEILQTVQTQQSLPVDKSEASTWMLDDVVKLLKKSRWEVTHNHSWKMPRPDSLPWNNQQGKTHQDTLTSCVSDVKLVSVKETTHFDKVMQDMKENHGHTTSHLNAVQSIVQPLSSRCPEDGRKGR</sequence>
<comment type="caution">
    <text evidence="9">The sequence shown here is derived from an EMBL/GenBank/DDBJ whole genome shotgun (WGS) entry which is preliminary data.</text>
</comment>
<keyword evidence="2 7" id="KW-0812">Transmembrane</keyword>
<protein>
    <recommendedName>
        <fullName evidence="8">ABC transmembrane type-1 domain-containing protein</fullName>
    </recommendedName>
</protein>
<feature type="transmembrane region" description="Helical" evidence="7">
    <location>
        <begin position="351"/>
        <end position="375"/>
    </location>
</feature>
<dbReference type="AlphaFoldDB" id="A0A812QDJ7"/>
<evidence type="ECO:0000313" key="10">
    <source>
        <dbReference type="Proteomes" id="UP000604046"/>
    </source>
</evidence>
<organism evidence="9 10">
    <name type="scientific">Symbiodinium natans</name>
    <dbReference type="NCBI Taxonomy" id="878477"/>
    <lineage>
        <taxon>Eukaryota</taxon>
        <taxon>Sar</taxon>
        <taxon>Alveolata</taxon>
        <taxon>Dinophyceae</taxon>
        <taxon>Suessiales</taxon>
        <taxon>Symbiodiniaceae</taxon>
        <taxon>Symbiodinium</taxon>
    </lineage>
</organism>
<feature type="transmembrane region" description="Helical" evidence="7">
    <location>
        <begin position="239"/>
        <end position="260"/>
    </location>
</feature>
<gene>
    <name evidence="9" type="ORF">SNAT2548_LOCUS20972</name>
</gene>
<accession>A0A812QDJ7</accession>
<dbReference type="OrthoDB" id="445422at2759"/>
<evidence type="ECO:0000313" key="9">
    <source>
        <dbReference type="EMBL" id="CAE7384441.1"/>
    </source>
</evidence>
<evidence type="ECO:0000256" key="4">
    <source>
        <dbReference type="ARBA" id="ARBA00022840"/>
    </source>
</evidence>
<dbReference type="Pfam" id="PF00664">
    <property type="entry name" value="ABC_membrane"/>
    <property type="match status" value="1"/>
</dbReference>
<keyword evidence="10" id="KW-1185">Reference proteome</keyword>
<evidence type="ECO:0000256" key="1">
    <source>
        <dbReference type="ARBA" id="ARBA00022448"/>
    </source>
</evidence>
<dbReference type="InterPro" id="IPR011527">
    <property type="entry name" value="ABC1_TM_dom"/>
</dbReference>
<proteinExistence type="predicted"/>